<evidence type="ECO:0000313" key="2">
    <source>
        <dbReference type="Proteomes" id="UP001239167"/>
    </source>
</evidence>
<gene>
    <name evidence="1" type="ORF">J2S01_001347</name>
</gene>
<evidence type="ECO:0000313" key="1">
    <source>
        <dbReference type="EMBL" id="MDQ0203630.1"/>
    </source>
</evidence>
<dbReference type="RefSeq" id="WP_307223712.1">
    <property type="nucleotide sequence ID" value="NZ_CP116940.1"/>
</dbReference>
<dbReference type="Proteomes" id="UP001239167">
    <property type="component" value="Unassembled WGS sequence"/>
</dbReference>
<dbReference type="EMBL" id="JAUSUE010000008">
    <property type="protein sequence ID" value="MDQ0203630.1"/>
    <property type="molecule type" value="Genomic_DNA"/>
</dbReference>
<comment type="caution">
    <text evidence="1">The sequence shown here is derived from an EMBL/GenBank/DDBJ whole genome shotgun (WGS) entry which is preliminary data.</text>
</comment>
<protein>
    <submittedName>
        <fullName evidence="1">Regulator of sigma D</fullName>
    </submittedName>
</protein>
<organism evidence="1 2">
    <name type="scientific">Pectinatus haikarae</name>
    <dbReference type="NCBI Taxonomy" id="349096"/>
    <lineage>
        <taxon>Bacteria</taxon>
        <taxon>Bacillati</taxon>
        <taxon>Bacillota</taxon>
        <taxon>Negativicutes</taxon>
        <taxon>Selenomonadales</taxon>
        <taxon>Selenomonadaceae</taxon>
        <taxon>Pectinatus</taxon>
    </lineage>
</organism>
<proteinExistence type="predicted"/>
<sequence length="400" mass="47128">MFDNDYLYSKMIKVIDGEAAQLTDFANLLDESLELDKLIKKIFPLDSYGNENEYIKIKGSKQLILEFNKINMEKLDIIVPLKDIGYMGLIEDNQIVINFYNIEKYKELKANGIYEFSYDFFENLFSMGKFSNYCIKYGYVDLLRENIKTLLEKRGSVIRQYRLIKNEDDYFLRALTSSRYQNYDNNIALYLSMLNLHKLAVEKKLEFRIEKTFLSDSYIRIFLEQENELRIPNVGILKFGVLITNNEIREGAFYMEVRYKITDEYKNTFYGMQPLKNSIFNITHGMGIQTLIGKIKQLNNLLNIENSMKDLIQGLSGMEKISQDGLFSLYKKIVNSKNELGKSTKDKFKEIYDKHDIENTKTIVEAFNKIDSITTDMDEKIFLERVYHEVIMELVHNNKQ</sequence>
<reference evidence="1 2" key="1">
    <citation type="submission" date="2023-07" db="EMBL/GenBank/DDBJ databases">
        <title>Genomic Encyclopedia of Type Strains, Phase IV (KMG-IV): sequencing the most valuable type-strain genomes for metagenomic binning, comparative biology and taxonomic classification.</title>
        <authorList>
            <person name="Goeker M."/>
        </authorList>
    </citation>
    <scope>NUCLEOTIDE SEQUENCE [LARGE SCALE GENOMIC DNA]</scope>
    <source>
        <strain evidence="1 2">DSM 16980</strain>
    </source>
</reference>
<name>A0ABT9Y723_9FIRM</name>
<keyword evidence="2" id="KW-1185">Reference proteome</keyword>
<accession>A0ABT9Y723</accession>